<evidence type="ECO:0000256" key="1">
    <source>
        <dbReference type="ARBA" id="ARBA00004340"/>
    </source>
</evidence>
<protein>
    <recommendedName>
        <fullName evidence="4">Crinkler effector protein N-terminal domain-containing protein</fullName>
    </recommendedName>
</protein>
<evidence type="ECO:0000313" key="5">
    <source>
        <dbReference type="EMBL" id="KAL3656478.1"/>
    </source>
</evidence>
<dbReference type="GO" id="GO:0005576">
    <property type="term" value="C:extracellular region"/>
    <property type="evidence" value="ECO:0007669"/>
    <property type="project" value="UniProtKB-SubCell"/>
</dbReference>
<dbReference type="EMBL" id="JBIMZQ010000081">
    <property type="protein sequence ID" value="KAL3656478.1"/>
    <property type="molecule type" value="Genomic_DNA"/>
</dbReference>
<feature type="domain" description="Crinkler effector protein N-terminal" evidence="4">
    <location>
        <begin position="1"/>
        <end position="111"/>
    </location>
</feature>
<sequence length="140" mass="14952">MKLFCAIVGEAGGAFDVNIDAGASVSALKEAIKEKKPNDLKDVDANTLQLFLAKQNSAWLPSNDIAVISMRSGSIPKEIEDSLCEEIDPADDIGDVFGSDPPKKVIRVLVVIPPQVPSQDDVLAPAVQIPALNSLDNWDQ</sequence>
<keyword evidence="6" id="KW-1185">Reference proteome</keyword>
<proteinExistence type="predicted"/>
<comment type="subcellular location">
    <subcellularLocation>
        <location evidence="1">Host cell</location>
    </subcellularLocation>
    <subcellularLocation>
        <location evidence="2">Secreted</location>
    </subcellularLocation>
</comment>
<dbReference type="InterPro" id="IPR045379">
    <property type="entry name" value="Crinkler_N"/>
</dbReference>
<dbReference type="AlphaFoldDB" id="A0ABD3EPZ3"/>
<dbReference type="Proteomes" id="UP001632037">
    <property type="component" value="Unassembled WGS sequence"/>
</dbReference>
<evidence type="ECO:0000256" key="3">
    <source>
        <dbReference type="ARBA" id="ARBA00022525"/>
    </source>
</evidence>
<keyword evidence="3" id="KW-0964">Secreted</keyword>
<reference evidence="5 6" key="1">
    <citation type="submission" date="2024-09" db="EMBL/GenBank/DDBJ databases">
        <title>Genome sequencing and assembly of Phytophthora oleae, isolate VK10A, causative agent of rot of olive drupes.</title>
        <authorList>
            <person name="Conti Taguali S."/>
            <person name="Riolo M."/>
            <person name="La Spada F."/>
            <person name="Cacciola S.O."/>
            <person name="Dionisio G."/>
        </authorList>
    </citation>
    <scope>NUCLEOTIDE SEQUENCE [LARGE SCALE GENOMIC DNA]</scope>
    <source>
        <strain evidence="5 6">VK10A</strain>
    </source>
</reference>
<dbReference type="GO" id="GO:0043657">
    <property type="term" value="C:host cell"/>
    <property type="evidence" value="ECO:0007669"/>
    <property type="project" value="UniProtKB-SubCell"/>
</dbReference>
<evidence type="ECO:0000256" key="2">
    <source>
        <dbReference type="ARBA" id="ARBA00004613"/>
    </source>
</evidence>
<organism evidence="5 6">
    <name type="scientific">Phytophthora oleae</name>
    <dbReference type="NCBI Taxonomy" id="2107226"/>
    <lineage>
        <taxon>Eukaryota</taxon>
        <taxon>Sar</taxon>
        <taxon>Stramenopiles</taxon>
        <taxon>Oomycota</taxon>
        <taxon>Peronosporomycetes</taxon>
        <taxon>Peronosporales</taxon>
        <taxon>Peronosporaceae</taxon>
        <taxon>Phytophthora</taxon>
    </lineage>
</organism>
<accession>A0ABD3EPZ3</accession>
<name>A0ABD3EPZ3_9STRA</name>
<gene>
    <name evidence="5" type="ORF">V7S43_018702</name>
</gene>
<evidence type="ECO:0000259" key="4">
    <source>
        <dbReference type="Pfam" id="PF20147"/>
    </source>
</evidence>
<comment type="caution">
    <text evidence="5">The sequence shown here is derived from an EMBL/GenBank/DDBJ whole genome shotgun (WGS) entry which is preliminary data.</text>
</comment>
<evidence type="ECO:0000313" key="6">
    <source>
        <dbReference type="Proteomes" id="UP001632037"/>
    </source>
</evidence>
<dbReference type="Pfam" id="PF20147">
    <property type="entry name" value="Crinkler"/>
    <property type="match status" value="1"/>
</dbReference>